<organism evidence="3 4">
    <name type="scientific">Paenibacillus turicensis</name>
    <dbReference type="NCBI Taxonomy" id="160487"/>
    <lineage>
        <taxon>Bacteria</taxon>
        <taxon>Bacillati</taxon>
        <taxon>Bacillota</taxon>
        <taxon>Bacilli</taxon>
        <taxon>Bacillales</taxon>
        <taxon>Paenibacillaceae</taxon>
        <taxon>Paenibacillus</taxon>
    </lineage>
</organism>
<evidence type="ECO:0000313" key="3">
    <source>
        <dbReference type="EMBL" id="MBP1907672.1"/>
    </source>
</evidence>
<keyword evidence="4" id="KW-1185">Reference proteome</keyword>
<dbReference type="PANTHER" id="PTHR43252">
    <property type="entry name" value="TRANSCRIPTIONAL REGULATOR YQJI"/>
    <property type="match status" value="1"/>
</dbReference>
<dbReference type="GO" id="GO:0003677">
    <property type="term" value="F:DNA binding"/>
    <property type="evidence" value="ECO:0007669"/>
    <property type="project" value="UniProtKB-KW"/>
</dbReference>
<evidence type="ECO:0000259" key="1">
    <source>
        <dbReference type="Pfam" id="PF03551"/>
    </source>
</evidence>
<sequence length="174" mass="20584">MINYVILGLLMEAPMSGYDLKKLAEQTIGMFFKMSYGNLYPSLKTLTKAGEITEQETQNSKNKKIYTLTDQGKASFVKWLAEPLQSNKKEYMVKIFFYDYLDEVTRLTNLRVYQAQIERKMMEMKGLQNIVNEELASIPNKEDYYYRVSTMYYGLQFYEMELAWLNKIIEKDNL</sequence>
<proteinExistence type="predicted"/>
<name>A0ABS4FYM7_9BACL</name>
<keyword evidence="3" id="KW-0238">DNA-binding</keyword>
<feature type="domain" description="Transcription regulator PadR C-terminal" evidence="2">
    <location>
        <begin position="88"/>
        <end position="170"/>
    </location>
</feature>
<gene>
    <name evidence="3" type="ORF">J2Z32_004353</name>
</gene>
<evidence type="ECO:0000259" key="2">
    <source>
        <dbReference type="Pfam" id="PF10400"/>
    </source>
</evidence>
<dbReference type="Pfam" id="PF10400">
    <property type="entry name" value="Vir_act_alpha_C"/>
    <property type="match status" value="1"/>
</dbReference>
<dbReference type="InterPro" id="IPR018309">
    <property type="entry name" value="Tscrpt_reg_PadR_C"/>
</dbReference>
<dbReference type="RefSeq" id="WP_210091248.1">
    <property type="nucleotide sequence ID" value="NZ_JAGGKG010000031.1"/>
</dbReference>
<accession>A0ABS4FYM7</accession>
<feature type="domain" description="Transcription regulator PadR N-terminal" evidence="1">
    <location>
        <begin position="6"/>
        <end position="76"/>
    </location>
</feature>
<dbReference type="InterPro" id="IPR005149">
    <property type="entry name" value="Tscrpt_reg_PadR_N"/>
</dbReference>
<reference evidence="3 4" key="1">
    <citation type="submission" date="2021-03" db="EMBL/GenBank/DDBJ databases">
        <title>Genomic Encyclopedia of Type Strains, Phase IV (KMG-IV): sequencing the most valuable type-strain genomes for metagenomic binning, comparative biology and taxonomic classification.</title>
        <authorList>
            <person name="Goeker M."/>
        </authorList>
    </citation>
    <scope>NUCLEOTIDE SEQUENCE [LARGE SCALE GENOMIC DNA]</scope>
    <source>
        <strain evidence="3 4">DSM 14349</strain>
    </source>
</reference>
<dbReference type="InterPro" id="IPR036390">
    <property type="entry name" value="WH_DNA-bd_sf"/>
</dbReference>
<dbReference type="SUPFAM" id="SSF46785">
    <property type="entry name" value="Winged helix' DNA-binding domain"/>
    <property type="match status" value="1"/>
</dbReference>
<dbReference type="PANTHER" id="PTHR43252:SF6">
    <property type="entry name" value="NEGATIVE TRANSCRIPTION REGULATOR PADR"/>
    <property type="match status" value="1"/>
</dbReference>
<dbReference type="EMBL" id="JAGGKG010000031">
    <property type="protein sequence ID" value="MBP1907672.1"/>
    <property type="molecule type" value="Genomic_DNA"/>
</dbReference>
<dbReference type="Proteomes" id="UP001519272">
    <property type="component" value="Unassembled WGS sequence"/>
</dbReference>
<protein>
    <submittedName>
        <fullName evidence="3">DNA-binding PadR family transcriptional regulator</fullName>
    </submittedName>
</protein>
<dbReference type="InterPro" id="IPR036388">
    <property type="entry name" value="WH-like_DNA-bd_sf"/>
</dbReference>
<evidence type="ECO:0000313" key="4">
    <source>
        <dbReference type="Proteomes" id="UP001519272"/>
    </source>
</evidence>
<dbReference type="Pfam" id="PF03551">
    <property type="entry name" value="PadR"/>
    <property type="match status" value="1"/>
</dbReference>
<dbReference type="Gene3D" id="1.10.10.10">
    <property type="entry name" value="Winged helix-like DNA-binding domain superfamily/Winged helix DNA-binding domain"/>
    <property type="match status" value="1"/>
</dbReference>
<comment type="caution">
    <text evidence="3">The sequence shown here is derived from an EMBL/GenBank/DDBJ whole genome shotgun (WGS) entry which is preliminary data.</text>
</comment>